<gene>
    <name evidence="3" type="ORF">LSALG_LOCUS26571</name>
</gene>
<evidence type="ECO:0000256" key="2">
    <source>
        <dbReference type="SAM" id="Phobius"/>
    </source>
</evidence>
<reference evidence="3" key="1">
    <citation type="submission" date="2023-04" db="EMBL/GenBank/DDBJ databases">
        <authorList>
            <person name="Vijverberg K."/>
            <person name="Xiong W."/>
            <person name="Schranz E."/>
        </authorList>
    </citation>
    <scope>NUCLEOTIDE SEQUENCE</scope>
</reference>
<proteinExistence type="predicted"/>
<feature type="region of interest" description="Disordered" evidence="1">
    <location>
        <begin position="165"/>
        <end position="192"/>
    </location>
</feature>
<evidence type="ECO:0000256" key="1">
    <source>
        <dbReference type="SAM" id="MobiDB-lite"/>
    </source>
</evidence>
<feature type="compositionally biased region" description="Basic and acidic residues" evidence="1">
    <location>
        <begin position="167"/>
        <end position="178"/>
    </location>
</feature>
<protein>
    <submittedName>
        <fullName evidence="3">Uncharacterized protein</fullName>
    </submittedName>
</protein>
<keyword evidence="4" id="KW-1185">Reference proteome</keyword>
<feature type="transmembrane region" description="Helical" evidence="2">
    <location>
        <begin position="200"/>
        <end position="221"/>
    </location>
</feature>
<evidence type="ECO:0000313" key="4">
    <source>
        <dbReference type="Proteomes" id="UP001177003"/>
    </source>
</evidence>
<keyword evidence="2" id="KW-0472">Membrane</keyword>
<keyword evidence="2" id="KW-1133">Transmembrane helix</keyword>
<evidence type="ECO:0000313" key="3">
    <source>
        <dbReference type="EMBL" id="CAI9287188.1"/>
    </source>
</evidence>
<dbReference type="Proteomes" id="UP001177003">
    <property type="component" value="Chromosome 5"/>
</dbReference>
<sequence>MYQANFVIWIPRVRPAFAMELGLQLKVGTEDNDFSIAITGERRSGSHGLAGGLGFLWLLVVMRKMEMKETRKGKGKRVGGGNQNPMAMAMTNLLLKPPSMIIAPKHKHTQQPPLFRFERCSVYTPPTSSFKIPRLHLSLTRPAIPISDISGQLVAKEVKTVNSVAETKGKKDDKQEAKRKSHKTRRMSGGGGGGNLSPKVYAIIVGASFCVVVAIFCIVIPKQQASRCIVVPYSDLVDSIDDGSVIHVRFVEDSKQFYYNTKSSNETPQTKSGGPQGLLNAFVPTWQYNTTRLGDDVVQLIKVLKDKKITYSSGSVNK</sequence>
<dbReference type="EMBL" id="OX465081">
    <property type="protein sequence ID" value="CAI9287188.1"/>
    <property type="molecule type" value="Genomic_DNA"/>
</dbReference>
<dbReference type="AlphaFoldDB" id="A0AA36E948"/>
<accession>A0AA36E948</accession>
<keyword evidence="2" id="KW-0812">Transmembrane</keyword>
<name>A0AA36E948_LACSI</name>
<organism evidence="3 4">
    <name type="scientific">Lactuca saligna</name>
    <name type="common">Willowleaf lettuce</name>
    <dbReference type="NCBI Taxonomy" id="75948"/>
    <lineage>
        <taxon>Eukaryota</taxon>
        <taxon>Viridiplantae</taxon>
        <taxon>Streptophyta</taxon>
        <taxon>Embryophyta</taxon>
        <taxon>Tracheophyta</taxon>
        <taxon>Spermatophyta</taxon>
        <taxon>Magnoliopsida</taxon>
        <taxon>eudicotyledons</taxon>
        <taxon>Gunneridae</taxon>
        <taxon>Pentapetalae</taxon>
        <taxon>asterids</taxon>
        <taxon>campanulids</taxon>
        <taxon>Asterales</taxon>
        <taxon>Asteraceae</taxon>
        <taxon>Cichorioideae</taxon>
        <taxon>Cichorieae</taxon>
        <taxon>Lactucinae</taxon>
        <taxon>Lactuca</taxon>
    </lineage>
</organism>